<dbReference type="PANTHER" id="PTHR30399">
    <property type="entry name" value="UNCHARACTERIZED PROTEIN YGJP"/>
    <property type="match status" value="1"/>
</dbReference>
<dbReference type="EMBL" id="PGEZ01000001">
    <property type="protein sequence ID" value="PJJ56637.1"/>
    <property type="molecule type" value="Genomic_DNA"/>
</dbReference>
<evidence type="ECO:0000313" key="4">
    <source>
        <dbReference type="Proteomes" id="UP000230842"/>
    </source>
</evidence>
<dbReference type="Proteomes" id="UP000230842">
    <property type="component" value="Unassembled WGS sequence"/>
</dbReference>
<dbReference type="RefSeq" id="WP_245857584.1">
    <property type="nucleotide sequence ID" value="NZ_PGEZ01000001.1"/>
</dbReference>
<evidence type="ECO:0000256" key="1">
    <source>
        <dbReference type="SAM" id="MobiDB-lite"/>
    </source>
</evidence>
<dbReference type="Gene3D" id="3.30.2010.10">
    <property type="entry name" value="Metalloproteases ('zincins'), catalytic domain"/>
    <property type="match status" value="1"/>
</dbReference>
<feature type="region of interest" description="Disordered" evidence="1">
    <location>
        <begin position="1"/>
        <end position="20"/>
    </location>
</feature>
<dbReference type="InterPro" id="IPR002725">
    <property type="entry name" value="YgjP-like_metallopeptidase"/>
</dbReference>
<evidence type="ECO:0000259" key="2">
    <source>
        <dbReference type="Pfam" id="PF01863"/>
    </source>
</evidence>
<dbReference type="AlphaFoldDB" id="A0A2M9BFB1"/>
<dbReference type="Pfam" id="PF01863">
    <property type="entry name" value="YgjP-like"/>
    <property type="match status" value="1"/>
</dbReference>
<comment type="caution">
    <text evidence="3">The sequence shown here is derived from an EMBL/GenBank/DDBJ whole genome shotgun (WGS) entry which is preliminary data.</text>
</comment>
<gene>
    <name evidence="3" type="ORF">CLV56_0848</name>
</gene>
<reference evidence="3 4" key="1">
    <citation type="submission" date="2017-11" db="EMBL/GenBank/DDBJ databases">
        <title>Genomic Encyclopedia of Archaeal and Bacterial Type Strains, Phase II (KMG-II): From Individual Species to Whole Genera.</title>
        <authorList>
            <person name="Goeker M."/>
        </authorList>
    </citation>
    <scope>NUCLEOTIDE SEQUENCE [LARGE SCALE GENOMIC DNA]</scope>
    <source>
        <strain evidence="3 4">DSM 27763</strain>
    </source>
</reference>
<feature type="domain" description="YgjP-like metallopeptidase" evidence="2">
    <location>
        <begin position="56"/>
        <end position="172"/>
    </location>
</feature>
<dbReference type="InterPro" id="IPR053136">
    <property type="entry name" value="UTP_pyrophosphatase-like"/>
</dbReference>
<dbReference type="PANTHER" id="PTHR30399:SF1">
    <property type="entry name" value="UTP PYROPHOSPHATASE"/>
    <property type="match status" value="1"/>
</dbReference>
<sequence length="188" mass="21564">MTAPFEHDETGLDRIDPTDPVDDARVEVRRSARRRKSVQAYRDGDRIVVLMPDSFSRAEETRWVREMVAKVLRKEQRSRLGDVDLLERATALSQTYLDGAAVPSSVRWVDNQEHRWGSCTVEDRTIRLSSRLQGLPSWVVDYVLLHELVHLLVPHHGPRFWAHLESYPRTERARGFLEGVVAGRSLGG</sequence>
<evidence type="ECO:0000313" key="3">
    <source>
        <dbReference type="EMBL" id="PJJ56637.1"/>
    </source>
</evidence>
<accession>A0A2M9BFB1</accession>
<proteinExistence type="predicted"/>
<organism evidence="3 4">
    <name type="scientific">Mumia flava</name>
    <dbReference type="NCBI Taxonomy" id="1348852"/>
    <lineage>
        <taxon>Bacteria</taxon>
        <taxon>Bacillati</taxon>
        <taxon>Actinomycetota</taxon>
        <taxon>Actinomycetes</taxon>
        <taxon>Propionibacteriales</taxon>
        <taxon>Nocardioidaceae</taxon>
        <taxon>Mumia</taxon>
    </lineage>
</organism>
<protein>
    <recommendedName>
        <fullName evidence="2">YgjP-like metallopeptidase domain-containing protein</fullName>
    </recommendedName>
</protein>
<keyword evidence="4" id="KW-1185">Reference proteome</keyword>
<name>A0A2M9BFB1_9ACTN</name>